<organism evidence="1 2">
    <name type="scientific">Thiohalorhabdus methylotrophus</name>
    <dbReference type="NCBI Taxonomy" id="3242694"/>
    <lineage>
        <taxon>Bacteria</taxon>
        <taxon>Pseudomonadati</taxon>
        <taxon>Pseudomonadota</taxon>
        <taxon>Gammaproteobacteria</taxon>
        <taxon>Thiohalorhabdales</taxon>
        <taxon>Thiohalorhabdaceae</taxon>
        <taxon>Thiohalorhabdus</taxon>
    </lineage>
</organism>
<gene>
    <name evidence="1" type="ORF">ACERLL_10470</name>
</gene>
<dbReference type="RefSeq" id="WP_373656035.1">
    <property type="nucleotide sequence ID" value="NZ_JBGUAW010000006.1"/>
</dbReference>
<comment type="caution">
    <text evidence="1">The sequence shown here is derived from an EMBL/GenBank/DDBJ whole genome shotgun (WGS) entry which is preliminary data.</text>
</comment>
<name>A0ABV4TXG2_9GAMM</name>
<dbReference type="Proteomes" id="UP001575181">
    <property type="component" value="Unassembled WGS sequence"/>
</dbReference>
<sequence length="152" mass="17624">MDPTFGEAPREFSYAEFRAYVDSYSRIREKTIQSLGEREEGNLASSPGMPWQFGQDLKGDEKAERLIRQEFENQDDFDHFMTRYLALQLTVFYQDGALDRWLRYGEEYWDVTIGEALIDVAAWHPVDTTAMLFPLADFADAVARSRFAGEEL</sequence>
<reference evidence="1 2" key="1">
    <citation type="submission" date="2024-08" db="EMBL/GenBank/DDBJ databases">
        <title>Whole-genome sequencing of halo(alkali)philic microorganisms from hypersaline lakes.</title>
        <authorList>
            <person name="Sorokin D.Y."/>
            <person name="Merkel A.Y."/>
            <person name="Messina E."/>
            <person name="Yakimov M."/>
        </authorList>
    </citation>
    <scope>NUCLEOTIDE SEQUENCE [LARGE SCALE GENOMIC DNA]</scope>
    <source>
        <strain evidence="1 2">Cl-TMA</strain>
    </source>
</reference>
<keyword evidence="2" id="KW-1185">Reference proteome</keyword>
<evidence type="ECO:0000313" key="1">
    <source>
        <dbReference type="EMBL" id="MFA9461250.1"/>
    </source>
</evidence>
<dbReference type="EMBL" id="JBGUAW010000006">
    <property type="protein sequence ID" value="MFA9461250.1"/>
    <property type="molecule type" value="Genomic_DNA"/>
</dbReference>
<accession>A0ABV4TXG2</accession>
<evidence type="ECO:0000313" key="2">
    <source>
        <dbReference type="Proteomes" id="UP001575181"/>
    </source>
</evidence>
<protein>
    <submittedName>
        <fullName evidence="1">Uncharacterized protein</fullName>
    </submittedName>
</protein>
<proteinExistence type="predicted"/>